<protein>
    <recommendedName>
        <fullName evidence="15">Cytochrome P450</fullName>
    </recommendedName>
</protein>
<evidence type="ECO:0008006" key="15">
    <source>
        <dbReference type="Google" id="ProtNLM"/>
    </source>
</evidence>
<evidence type="ECO:0000256" key="10">
    <source>
        <dbReference type="ARBA" id="ARBA00023136"/>
    </source>
</evidence>
<dbReference type="AlphaFoldDB" id="A9NWW9"/>
<comment type="similarity">
    <text evidence="2 12">Belongs to the cytochrome P450 family.</text>
</comment>
<sequence length="517" mass="58792">MEWLFWVLAAAFGCLGYFVLRIVTVIWWKPLQVKKCFESQGVRGPPYRLLNGNFADMVRMNTQAKSTPIPWSHDIVPRVLPYYHHWTKTYGKDFIYWVGSKPRLNVPHPELIKEILSNKFGHYENISSNPLGRQLVGQGLVGLRGEKWVQHRRIINPAFHLDFLKGMVPTIVESTANMLEKWGKLVLSGAEEVEVLKEFCNLTADVISRTALGSSYAEAKHIFNLQDQQMLLTAELVLSVYVPGFRFLPTRKNRQRWKLEKEIRKCMRQVIEARERTADIEQSGSYGTDLLGLMMSAKNKRVGGKLQDVRMTTEEIIDECKTFYFAGHETTSILLTWTIILLGMHQDWQDRGRKEVLEVCGKNVVPDADSVNHLKIVGMILNEALRLYPPAVFLQRQAVKPMQLGRLSIPAGTQLLLPILAIHHDQCLWGNDANEFNPARFSEGIAKAVKHPLAFMPFGFGPRICVGQNFALLEAKVVLAMILQRFSFVTSPSYAHAPVMVVTVRPQHGAQVILHMN</sequence>
<dbReference type="InterPro" id="IPR002401">
    <property type="entry name" value="Cyt_P450_E_grp-I"/>
</dbReference>
<dbReference type="EMBL" id="EF085834">
    <property type="protein sequence ID" value="ABK25130.1"/>
    <property type="molecule type" value="mRNA"/>
</dbReference>
<dbReference type="PROSITE" id="PS00086">
    <property type="entry name" value="CYTOCHROME_P450"/>
    <property type="match status" value="1"/>
</dbReference>
<keyword evidence="10 13" id="KW-0472">Membrane</keyword>
<dbReference type="SUPFAM" id="SSF48264">
    <property type="entry name" value="Cytochrome P450"/>
    <property type="match status" value="1"/>
</dbReference>
<evidence type="ECO:0000256" key="13">
    <source>
        <dbReference type="SAM" id="Phobius"/>
    </source>
</evidence>
<dbReference type="GO" id="GO:0020037">
    <property type="term" value="F:heme binding"/>
    <property type="evidence" value="ECO:0007669"/>
    <property type="project" value="InterPro"/>
</dbReference>
<keyword evidence="3 11" id="KW-0349">Heme</keyword>
<evidence type="ECO:0000256" key="7">
    <source>
        <dbReference type="ARBA" id="ARBA00023002"/>
    </source>
</evidence>
<dbReference type="InterPro" id="IPR050665">
    <property type="entry name" value="Cytochrome_P450_Monooxygen"/>
</dbReference>
<organism evidence="14">
    <name type="scientific">Picea sitchensis</name>
    <name type="common">Sitka spruce</name>
    <name type="synonym">Pinus sitchensis</name>
    <dbReference type="NCBI Taxonomy" id="3332"/>
    <lineage>
        <taxon>Eukaryota</taxon>
        <taxon>Viridiplantae</taxon>
        <taxon>Streptophyta</taxon>
        <taxon>Embryophyta</taxon>
        <taxon>Tracheophyta</taxon>
        <taxon>Spermatophyta</taxon>
        <taxon>Pinopsida</taxon>
        <taxon>Pinidae</taxon>
        <taxon>Conifers I</taxon>
        <taxon>Pinales</taxon>
        <taxon>Pinaceae</taxon>
        <taxon>Picea</taxon>
    </lineage>
</organism>
<dbReference type="PRINTS" id="PR00385">
    <property type="entry name" value="P450"/>
</dbReference>
<dbReference type="Gene3D" id="1.10.630.10">
    <property type="entry name" value="Cytochrome P450"/>
    <property type="match status" value="1"/>
</dbReference>
<dbReference type="GO" id="GO:0005506">
    <property type="term" value="F:iron ion binding"/>
    <property type="evidence" value="ECO:0007669"/>
    <property type="project" value="InterPro"/>
</dbReference>
<evidence type="ECO:0000256" key="4">
    <source>
        <dbReference type="ARBA" id="ARBA00022692"/>
    </source>
</evidence>
<evidence type="ECO:0000256" key="6">
    <source>
        <dbReference type="ARBA" id="ARBA00022989"/>
    </source>
</evidence>
<evidence type="ECO:0000256" key="1">
    <source>
        <dbReference type="ARBA" id="ARBA00004370"/>
    </source>
</evidence>
<dbReference type="GO" id="GO:0016020">
    <property type="term" value="C:membrane"/>
    <property type="evidence" value="ECO:0007669"/>
    <property type="project" value="UniProtKB-SubCell"/>
</dbReference>
<dbReference type="InterPro" id="IPR036396">
    <property type="entry name" value="Cyt_P450_sf"/>
</dbReference>
<dbReference type="InterPro" id="IPR001128">
    <property type="entry name" value="Cyt_P450"/>
</dbReference>
<keyword evidence="8 11" id="KW-0408">Iron</keyword>
<feature type="transmembrane region" description="Helical" evidence="13">
    <location>
        <begin position="6"/>
        <end position="28"/>
    </location>
</feature>
<dbReference type="Pfam" id="PF00067">
    <property type="entry name" value="p450"/>
    <property type="match status" value="1"/>
</dbReference>
<dbReference type="PANTHER" id="PTHR24282:SF211">
    <property type="entry name" value="CYTOCHROME P450-RELATED"/>
    <property type="match status" value="1"/>
</dbReference>
<evidence type="ECO:0000256" key="8">
    <source>
        <dbReference type="ARBA" id="ARBA00023004"/>
    </source>
</evidence>
<keyword evidence="6 13" id="KW-1133">Transmembrane helix</keyword>
<evidence type="ECO:0000313" key="14">
    <source>
        <dbReference type="EMBL" id="ABK25130.1"/>
    </source>
</evidence>
<evidence type="ECO:0000256" key="3">
    <source>
        <dbReference type="ARBA" id="ARBA00022617"/>
    </source>
</evidence>
<evidence type="ECO:0000256" key="5">
    <source>
        <dbReference type="ARBA" id="ARBA00022723"/>
    </source>
</evidence>
<evidence type="ECO:0000256" key="9">
    <source>
        <dbReference type="ARBA" id="ARBA00023033"/>
    </source>
</evidence>
<keyword evidence="4 13" id="KW-0812">Transmembrane</keyword>
<evidence type="ECO:0000256" key="11">
    <source>
        <dbReference type="PIRSR" id="PIRSR602401-1"/>
    </source>
</evidence>
<name>A9NWW9_PICSI</name>
<dbReference type="InterPro" id="IPR017972">
    <property type="entry name" value="Cyt_P450_CS"/>
</dbReference>
<evidence type="ECO:0000256" key="12">
    <source>
        <dbReference type="RuleBase" id="RU000461"/>
    </source>
</evidence>
<evidence type="ECO:0000256" key="2">
    <source>
        <dbReference type="ARBA" id="ARBA00010617"/>
    </source>
</evidence>
<keyword evidence="9 12" id="KW-0503">Monooxygenase</keyword>
<proteinExistence type="evidence at transcript level"/>
<feature type="binding site" description="axial binding residue" evidence="11">
    <location>
        <position position="465"/>
    </location>
    <ligand>
        <name>heme</name>
        <dbReference type="ChEBI" id="CHEBI:30413"/>
    </ligand>
    <ligandPart>
        <name>Fe</name>
        <dbReference type="ChEBI" id="CHEBI:18248"/>
    </ligandPart>
</feature>
<accession>A9NWW9</accession>
<dbReference type="GO" id="GO:0004497">
    <property type="term" value="F:monooxygenase activity"/>
    <property type="evidence" value="ECO:0007669"/>
    <property type="project" value="UniProtKB-KW"/>
</dbReference>
<comment type="cofactor">
    <cofactor evidence="11">
        <name>heme</name>
        <dbReference type="ChEBI" id="CHEBI:30413"/>
    </cofactor>
</comment>
<reference evidence="14" key="1">
    <citation type="journal article" date="2008" name="BMC Genomics">
        <title>A conifer genomics resource of 200,000 spruce (Picea spp.) ESTs and 6,464 high-quality, sequence-finished full-length cDNAs for Sitka spruce (Picea sitchensis).</title>
        <authorList>
            <person name="Ralph S.G."/>
            <person name="Chun H.J."/>
            <person name="Kolosova N."/>
            <person name="Cooper D."/>
            <person name="Oddy C."/>
            <person name="Ritland C.E."/>
            <person name="Kirkpatrick R."/>
            <person name="Moore R."/>
            <person name="Barber S."/>
            <person name="Holt R.A."/>
            <person name="Jones S.J."/>
            <person name="Marra M.A."/>
            <person name="Douglas C.J."/>
            <person name="Ritland K."/>
            <person name="Bohlmann J."/>
        </authorList>
    </citation>
    <scope>NUCLEOTIDE SEQUENCE</scope>
    <source>
        <tissue evidence="14">Green portion of the leader tissue</tissue>
    </source>
</reference>
<dbReference type="CDD" id="cd20639">
    <property type="entry name" value="CYP734"/>
    <property type="match status" value="1"/>
</dbReference>
<dbReference type="PANTHER" id="PTHR24282">
    <property type="entry name" value="CYTOCHROME P450 FAMILY MEMBER"/>
    <property type="match status" value="1"/>
</dbReference>
<dbReference type="GO" id="GO:0016705">
    <property type="term" value="F:oxidoreductase activity, acting on paired donors, with incorporation or reduction of molecular oxygen"/>
    <property type="evidence" value="ECO:0007669"/>
    <property type="project" value="InterPro"/>
</dbReference>
<keyword evidence="5 11" id="KW-0479">Metal-binding</keyword>
<comment type="subcellular location">
    <subcellularLocation>
        <location evidence="1">Membrane</location>
    </subcellularLocation>
</comment>
<keyword evidence="7 12" id="KW-0560">Oxidoreductase</keyword>
<dbReference type="PRINTS" id="PR00463">
    <property type="entry name" value="EP450I"/>
</dbReference>
<dbReference type="FunFam" id="1.10.630.10:FF:000029">
    <property type="entry name" value="Cytochrome P450 734A1"/>
    <property type="match status" value="1"/>
</dbReference>